<organism evidence="4 5">
    <name type="scientific">Pseudomyxococcus hansupus</name>
    <dbReference type="NCBI Taxonomy" id="1297742"/>
    <lineage>
        <taxon>Bacteria</taxon>
        <taxon>Pseudomonadati</taxon>
        <taxon>Myxococcota</taxon>
        <taxon>Myxococcia</taxon>
        <taxon>Myxococcales</taxon>
        <taxon>Cystobacterineae</taxon>
        <taxon>Myxococcaceae</taxon>
        <taxon>Pseudomyxococcus</taxon>
    </lineage>
</organism>
<dbReference type="SUPFAM" id="SSF51735">
    <property type="entry name" value="NAD(P)-binding Rossmann-fold domains"/>
    <property type="match status" value="1"/>
</dbReference>
<protein>
    <submittedName>
        <fullName evidence="4">Isoflavone reductase</fullName>
    </submittedName>
</protein>
<dbReference type="Pfam" id="PF05368">
    <property type="entry name" value="NmrA"/>
    <property type="match status" value="1"/>
</dbReference>
<reference evidence="4 5" key="1">
    <citation type="journal article" date="2016" name="PLoS ONE">
        <title>Complete Genome Sequence and Comparative Genomics of a Novel Myxobacterium Myxococcus hansupus.</title>
        <authorList>
            <person name="Sharma G."/>
            <person name="Narwani T."/>
            <person name="Subramanian S."/>
        </authorList>
    </citation>
    <scope>NUCLEOTIDE SEQUENCE [LARGE SCALE GENOMIC DNA]</scope>
    <source>
        <strain evidence="5">mixupus</strain>
    </source>
</reference>
<dbReference type="Gene3D" id="3.40.50.720">
    <property type="entry name" value="NAD(P)-binding Rossmann-like Domain"/>
    <property type="match status" value="1"/>
</dbReference>
<dbReference type="Proteomes" id="UP000009026">
    <property type="component" value="Chromosome"/>
</dbReference>
<dbReference type="EMBL" id="CP012109">
    <property type="protein sequence ID" value="AKQ66438.1"/>
    <property type="molecule type" value="Genomic_DNA"/>
</dbReference>
<dbReference type="InterPro" id="IPR036291">
    <property type="entry name" value="NAD(P)-bd_dom_sf"/>
</dbReference>
<dbReference type="PANTHER" id="PTHR47706:SF1">
    <property type="entry name" value="CIPA-LIKE, PUTATIVE (AFU_ORTHOLOGUE AFUA_1G12460)-RELATED"/>
    <property type="match status" value="1"/>
</dbReference>
<dbReference type="RefSeq" id="WP_002639632.1">
    <property type="nucleotide sequence ID" value="NZ_CP012109.1"/>
</dbReference>
<proteinExistence type="predicted"/>
<name>A0A0H4WXV2_9BACT</name>
<dbReference type="eggNOG" id="COG0702">
    <property type="taxonomic scope" value="Bacteria"/>
</dbReference>
<dbReference type="CDD" id="cd05259">
    <property type="entry name" value="PCBER_SDR_a"/>
    <property type="match status" value="1"/>
</dbReference>
<dbReference type="InterPro" id="IPR051609">
    <property type="entry name" value="NmrA/Isoflavone_reductase-like"/>
</dbReference>
<dbReference type="AlphaFoldDB" id="A0A0H4WXV2"/>
<keyword evidence="1" id="KW-0521">NADP</keyword>
<accession>A0A0H4WXV2</accession>
<sequence>MDTDIVHVLLVGGTGRFGGKLASALLSRPGIHLHVLVRPGTRGESLARLAEHGVTLVSGTLDDMRSLDSALEGVDAVVSAVRGPPDVFVDGQLRLLDSARRHGVLRFIPSDYALDSTDPEAGSAFMAAHRRVADAVVRSGVPYSFVLCGAFMEAALSPQSQVFDFERGLVSFWGTGDEPFDVTAMGDAARWVADVVVDPRAVGRRLEFVGDVVTVNEVASLYEELTGQRLRRVRRGSVEALRCHLARPRPAGTPVDTSSSALSLLAQLAGKGRLHEPSNSQYPRHRPMSVRAFLQAGWMPRAPTRGEFSVERLP</sequence>
<keyword evidence="2" id="KW-0560">Oxidoreductase</keyword>
<evidence type="ECO:0000313" key="4">
    <source>
        <dbReference type="EMBL" id="AKQ66438.1"/>
    </source>
</evidence>
<gene>
    <name evidence="4" type="ORF">A176_003350</name>
</gene>
<keyword evidence="5" id="KW-1185">Reference proteome</keyword>
<evidence type="ECO:0000256" key="1">
    <source>
        <dbReference type="ARBA" id="ARBA00022857"/>
    </source>
</evidence>
<dbReference type="PATRIC" id="fig|1297742.4.peg.3379"/>
<evidence type="ECO:0000256" key="2">
    <source>
        <dbReference type="ARBA" id="ARBA00023002"/>
    </source>
</evidence>
<dbReference type="InterPro" id="IPR045312">
    <property type="entry name" value="PCBER-like"/>
</dbReference>
<dbReference type="OrthoDB" id="9771302at2"/>
<evidence type="ECO:0000259" key="3">
    <source>
        <dbReference type="Pfam" id="PF05368"/>
    </source>
</evidence>
<evidence type="ECO:0000313" key="5">
    <source>
        <dbReference type="Proteomes" id="UP000009026"/>
    </source>
</evidence>
<feature type="domain" description="NmrA-like" evidence="3">
    <location>
        <begin position="8"/>
        <end position="234"/>
    </location>
</feature>
<dbReference type="InterPro" id="IPR008030">
    <property type="entry name" value="NmrA-like"/>
</dbReference>
<dbReference type="Gene3D" id="3.90.25.10">
    <property type="entry name" value="UDP-galactose 4-epimerase, domain 1"/>
    <property type="match status" value="1"/>
</dbReference>
<dbReference type="PANTHER" id="PTHR47706">
    <property type="entry name" value="NMRA-LIKE FAMILY PROTEIN"/>
    <property type="match status" value="1"/>
</dbReference>
<dbReference type="KEGG" id="mym:A176_003350"/>
<dbReference type="STRING" id="1297742.A176_003350"/>
<dbReference type="GO" id="GO:0016491">
    <property type="term" value="F:oxidoreductase activity"/>
    <property type="evidence" value="ECO:0007669"/>
    <property type="project" value="UniProtKB-KW"/>
</dbReference>